<dbReference type="Pfam" id="PF07920">
    <property type="entry name" value="DUF1684"/>
    <property type="match status" value="1"/>
</dbReference>
<dbReference type="OrthoDB" id="5493262at2"/>
<feature type="region of interest" description="Disordered" evidence="1">
    <location>
        <begin position="1"/>
        <end position="39"/>
    </location>
</feature>
<evidence type="ECO:0000256" key="1">
    <source>
        <dbReference type="SAM" id="MobiDB-lite"/>
    </source>
</evidence>
<dbReference type="Proteomes" id="UP000196228">
    <property type="component" value="Chromosome"/>
</dbReference>
<dbReference type="RefSeq" id="WP_087470968.1">
    <property type="nucleotide sequence ID" value="NZ_CP021383.1"/>
</dbReference>
<proteinExistence type="predicted"/>
<sequence length="310" mass="32230">MSTSTPTATGAVATAPTTTGTPDAAVSPASPPSPDASAWADWHAEREEGLRPPHGWLSLVAYHWLPSEPAALPGVPGLWWADADGAHHRAGTDGAVRTAAGADATTVVVPEGGSSVAGTFRPSGREVDAPAGDGPGETREVAIEVVRRTGRYAVRVRDPLAPARLAFDGVPTFADDPAWVVDAAVRWYDAPRPVVVGAARPGLVHHVSTVGEVDLVVERDGVAHRATLVLTGKAGGAVTLLFSDEADDVAPWRVLWVDADVAPGTEGRVRLDLNRTINLPYAFSDFGTCPAPVEGNHVPFAVTAGERAPR</sequence>
<feature type="compositionally biased region" description="Low complexity" evidence="1">
    <location>
        <begin position="1"/>
        <end position="28"/>
    </location>
</feature>
<protein>
    <recommendedName>
        <fullName evidence="4">DUF1684 domain-containing protein</fullName>
    </recommendedName>
</protein>
<dbReference type="EMBL" id="CP021383">
    <property type="protein sequence ID" value="ARU51953.1"/>
    <property type="molecule type" value="Genomic_DNA"/>
</dbReference>
<reference evidence="2 3" key="1">
    <citation type="submission" date="2017-05" db="EMBL/GenBank/DDBJ databases">
        <authorList>
            <person name="Song R."/>
            <person name="Chenine A.L."/>
            <person name="Ruprecht R.M."/>
        </authorList>
    </citation>
    <scope>NUCLEOTIDE SEQUENCE [LARGE SCALE GENOMIC DNA]</scope>
    <source>
        <strain evidence="2 3">PSBB019</strain>
    </source>
</reference>
<organism evidence="2 3">
    <name type="scientific">Cellulosimicrobium cellulans</name>
    <name type="common">Arthrobacter luteus</name>
    <dbReference type="NCBI Taxonomy" id="1710"/>
    <lineage>
        <taxon>Bacteria</taxon>
        <taxon>Bacillati</taxon>
        <taxon>Actinomycetota</taxon>
        <taxon>Actinomycetes</taxon>
        <taxon>Micrococcales</taxon>
        <taxon>Promicromonosporaceae</taxon>
        <taxon>Cellulosimicrobium</taxon>
    </lineage>
</organism>
<dbReference type="KEGG" id="cceu:CBR64_11140"/>
<accession>A0A1Y0HXS5</accession>
<dbReference type="AlphaFoldDB" id="A0A1Y0HXS5"/>
<evidence type="ECO:0008006" key="4">
    <source>
        <dbReference type="Google" id="ProtNLM"/>
    </source>
</evidence>
<dbReference type="PANTHER" id="PTHR41913">
    <property type="entry name" value="DUF1684 DOMAIN-CONTAINING PROTEIN"/>
    <property type="match status" value="1"/>
</dbReference>
<evidence type="ECO:0000313" key="2">
    <source>
        <dbReference type="EMBL" id="ARU51953.1"/>
    </source>
</evidence>
<gene>
    <name evidence="2" type="ORF">CBR64_11140</name>
</gene>
<name>A0A1Y0HXS5_CELCE</name>
<evidence type="ECO:0000313" key="3">
    <source>
        <dbReference type="Proteomes" id="UP000196228"/>
    </source>
</evidence>
<feature type="region of interest" description="Disordered" evidence="1">
    <location>
        <begin position="113"/>
        <end position="136"/>
    </location>
</feature>
<dbReference type="PANTHER" id="PTHR41913:SF1">
    <property type="entry name" value="DUF1684 DOMAIN-CONTAINING PROTEIN"/>
    <property type="match status" value="1"/>
</dbReference>
<dbReference type="InterPro" id="IPR012467">
    <property type="entry name" value="DUF1684"/>
</dbReference>